<dbReference type="Pfam" id="PF01433">
    <property type="entry name" value="Peptidase_M1"/>
    <property type="match status" value="1"/>
</dbReference>
<reference evidence="11" key="1">
    <citation type="submission" date="2018-05" db="EMBL/GenBank/DDBJ databases">
        <authorList>
            <person name="Lanie J.A."/>
            <person name="Ng W.-L."/>
            <person name="Kazmierczak K.M."/>
            <person name="Andrzejewski T.M."/>
            <person name="Davidsen T.M."/>
            <person name="Wayne K.J."/>
            <person name="Tettelin H."/>
            <person name="Glass J.I."/>
            <person name="Rusch D."/>
            <person name="Podicherti R."/>
            <person name="Tsui H.-C.T."/>
            <person name="Winkler M.E."/>
        </authorList>
    </citation>
    <scope>NUCLEOTIDE SEQUENCE</scope>
</reference>
<evidence type="ECO:0000256" key="4">
    <source>
        <dbReference type="ARBA" id="ARBA00022490"/>
    </source>
</evidence>
<evidence type="ECO:0000313" key="11">
    <source>
        <dbReference type="EMBL" id="SVD02151.1"/>
    </source>
</evidence>
<dbReference type="SUPFAM" id="SSF63737">
    <property type="entry name" value="Leukotriene A4 hydrolase N-terminal domain"/>
    <property type="match status" value="1"/>
</dbReference>
<dbReference type="EMBL" id="UINC01124774">
    <property type="protein sequence ID" value="SVD02151.1"/>
    <property type="molecule type" value="Genomic_DNA"/>
</dbReference>
<sequence length="247" mass="28281">RKGDPKELPGGRKRFLFEMPQAIPSYLMALAVGDLGFRPLGRRSGVYAEPAVVESAAWEFADTEKMMEACEELFGPYRWGRYDILVLPPSFPFGGMENPRLTFATPTILAGDRSLVALVAHELAHSWSGNLVTNATWDDFWLNEGFTVYLEHRIMERLYGKEYDEMLARLGLDELSKTIQELLEDHPADTHLKLDLGGRDPDDGMTDVAYEKGYLFLRMLEGAFGRERWDTFLRSYFDRFSFQPMTT</sequence>
<dbReference type="Gene3D" id="3.30.2010.30">
    <property type="match status" value="1"/>
</dbReference>
<dbReference type="InterPro" id="IPR027268">
    <property type="entry name" value="Peptidase_M4/M1_CTD_sf"/>
</dbReference>
<protein>
    <recommendedName>
        <fullName evidence="10">Peptidase M1 membrane alanine aminopeptidase domain-containing protein</fullName>
    </recommendedName>
</protein>
<evidence type="ECO:0000256" key="6">
    <source>
        <dbReference type="ARBA" id="ARBA00022723"/>
    </source>
</evidence>
<name>A0A382RZR9_9ZZZZ</name>
<keyword evidence="9" id="KW-0482">Metalloprotease</keyword>
<dbReference type="InterPro" id="IPR034015">
    <property type="entry name" value="M1_LTA4H"/>
</dbReference>
<dbReference type="FunFam" id="3.30.2010.30:FF:000001">
    <property type="entry name" value="Leukotriene A(4) hydrolase"/>
    <property type="match status" value="1"/>
</dbReference>
<dbReference type="InterPro" id="IPR001930">
    <property type="entry name" value="Peptidase_M1"/>
</dbReference>
<evidence type="ECO:0000256" key="5">
    <source>
        <dbReference type="ARBA" id="ARBA00022670"/>
    </source>
</evidence>
<comment type="subcellular location">
    <subcellularLocation>
        <location evidence="2">Cytoplasm</location>
    </subcellularLocation>
</comment>
<evidence type="ECO:0000256" key="7">
    <source>
        <dbReference type="ARBA" id="ARBA00022801"/>
    </source>
</evidence>
<dbReference type="PANTHER" id="PTHR45726:SF3">
    <property type="entry name" value="LEUKOTRIENE A-4 HYDROLASE"/>
    <property type="match status" value="1"/>
</dbReference>
<dbReference type="SUPFAM" id="SSF55486">
    <property type="entry name" value="Metalloproteases ('zincins'), catalytic domain"/>
    <property type="match status" value="1"/>
</dbReference>
<keyword evidence="7" id="KW-0378">Hydrolase</keyword>
<dbReference type="Gene3D" id="1.10.390.10">
    <property type="entry name" value="Neutral Protease Domain 2"/>
    <property type="match status" value="1"/>
</dbReference>
<dbReference type="InterPro" id="IPR014782">
    <property type="entry name" value="Peptidase_M1_dom"/>
</dbReference>
<keyword evidence="5" id="KW-0645">Protease</keyword>
<dbReference type="PRINTS" id="PR00756">
    <property type="entry name" value="ALADIPTASE"/>
</dbReference>
<evidence type="ECO:0000256" key="1">
    <source>
        <dbReference type="ARBA" id="ARBA00001947"/>
    </source>
</evidence>
<evidence type="ECO:0000259" key="10">
    <source>
        <dbReference type="Pfam" id="PF01433"/>
    </source>
</evidence>
<feature type="domain" description="Peptidase M1 membrane alanine aminopeptidase" evidence="10">
    <location>
        <begin position="58"/>
        <end position="245"/>
    </location>
</feature>
<dbReference type="PANTHER" id="PTHR45726">
    <property type="entry name" value="LEUKOTRIENE A-4 HYDROLASE"/>
    <property type="match status" value="1"/>
</dbReference>
<keyword evidence="8" id="KW-0862">Zinc</keyword>
<organism evidence="11">
    <name type="scientific">marine metagenome</name>
    <dbReference type="NCBI Taxonomy" id="408172"/>
    <lineage>
        <taxon>unclassified sequences</taxon>
        <taxon>metagenomes</taxon>
        <taxon>ecological metagenomes</taxon>
    </lineage>
</organism>
<accession>A0A382RZR9</accession>
<dbReference type="GO" id="GO:0008237">
    <property type="term" value="F:metallopeptidase activity"/>
    <property type="evidence" value="ECO:0007669"/>
    <property type="project" value="UniProtKB-KW"/>
</dbReference>
<dbReference type="InterPro" id="IPR049980">
    <property type="entry name" value="LTA4H_cat"/>
</dbReference>
<dbReference type="GO" id="GO:0005737">
    <property type="term" value="C:cytoplasm"/>
    <property type="evidence" value="ECO:0007669"/>
    <property type="project" value="UniProtKB-SubCell"/>
</dbReference>
<evidence type="ECO:0000256" key="2">
    <source>
        <dbReference type="ARBA" id="ARBA00004496"/>
    </source>
</evidence>
<dbReference type="GO" id="GO:0008270">
    <property type="term" value="F:zinc ion binding"/>
    <property type="evidence" value="ECO:0007669"/>
    <property type="project" value="InterPro"/>
</dbReference>
<dbReference type="InterPro" id="IPR042097">
    <property type="entry name" value="Aminopeptidase_N-like_N_sf"/>
</dbReference>
<comment type="cofactor">
    <cofactor evidence="1">
        <name>Zn(2+)</name>
        <dbReference type="ChEBI" id="CHEBI:29105"/>
    </cofactor>
</comment>
<gene>
    <name evidence="11" type="ORF">METZ01_LOCUS355005</name>
</gene>
<proteinExistence type="inferred from homology"/>
<evidence type="ECO:0000256" key="3">
    <source>
        <dbReference type="ARBA" id="ARBA00010136"/>
    </source>
</evidence>
<evidence type="ECO:0000256" key="8">
    <source>
        <dbReference type="ARBA" id="ARBA00022833"/>
    </source>
</evidence>
<keyword evidence="4" id="KW-0963">Cytoplasm</keyword>
<comment type="similarity">
    <text evidence="3">Belongs to the peptidase M1 family.</text>
</comment>
<evidence type="ECO:0000256" key="9">
    <source>
        <dbReference type="ARBA" id="ARBA00023049"/>
    </source>
</evidence>
<dbReference type="CDD" id="cd09599">
    <property type="entry name" value="M1_LTA4H"/>
    <property type="match status" value="1"/>
</dbReference>
<feature type="non-terminal residue" evidence="11">
    <location>
        <position position="1"/>
    </location>
</feature>
<dbReference type="AlphaFoldDB" id="A0A382RZR9"/>
<keyword evidence="6" id="KW-0479">Metal-binding</keyword>
<dbReference type="GO" id="GO:0006508">
    <property type="term" value="P:proteolysis"/>
    <property type="evidence" value="ECO:0007669"/>
    <property type="project" value="UniProtKB-KW"/>
</dbReference>